<dbReference type="PROSITE" id="PS51257">
    <property type="entry name" value="PROKAR_LIPOPROTEIN"/>
    <property type="match status" value="1"/>
</dbReference>
<evidence type="ECO:0000256" key="3">
    <source>
        <dbReference type="SAM" id="Phobius"/>
    </source>
</evidence>
<dbReference type="Pfam" id="PF00892">
    <property type="entry name" value="EamA"/>
    <property type="match status" value="2"/>
</dbReference>
<dbReference type="GO" id="GO:0016020">
    <property type="term" value="C:membrane"/>
    <property type="evidence" value="ECO:0007669"/>
    <property type="project" value="InterPro"/>
</dbReference>
<dbReference type="PANTHER" id="PTHR22911:SF137">
    <property type="entry name" value="SOLUTE CARRIER FAMILY 35 MEMBER G2-RELATED"/>
    <property type="match status" value="1"/>
</dbReference>
<sequence length="298" mass="32435">MKNWIYPVMVVVAASCYGVLSTIIKVAMQNGFTAAEAVTSQYFVGFFLAALLFAVTQRKFPRLRGWKILVLSGSCTAATGMVYGQSLEYLPASLAVVLLFQFTWIGMFLDCIVKRRRLKRTETLSLILLFGGTLLAAGVIDADLSGIAWQGWAWGIGAAFCFSAFMFFNGKKVEGMDTSARLFYVSLFAAIVVGMFQTPEIVWNGQLFSEGLWIYGLLLGFFGIIMPIYFFSIAVPHTGSGLASILSAMELPVAIVASVLILSETLTLLQVVGIGVILVGMVLPSAFNRTPKIVETIH</sequence>
<evidence type="ECO:0000313" key="6">
    <source>
        <dbReference type="Proteomes" id="UP000525923"/>
    </source>
</evidence>
<dbReference type="InterPro" id="IPR000620">
    <property type="entry name" value="EamA_dom"/>
</dbReference>
<proteinExistence type="inferred from homology"/>
<dbReference type="SUPFAM" id="SSF103481">
    <property type="entry name" value="Multidrug resistance efflux transporter EmrE"/>
    <property type="match status" value="2"/>
</dbReference>
<evidence type="ECO:0000313" key="5">
    <source>
        <dbReference type="EMBL" id="MBB5179623.1"/>
    </source>
</evidence>
<feature type="transmembrane region" description="Helical" evidence="3">
    <location>
        <begin position="40"/>
        <end position="56"/>
    </location>
</feature>
<dbReference type="InterPro" id="IPR037185">
    <property type="entry name" value="EmrE-like"/>
</dbReference>
<feature type="domain" description="EamA" evidence="4">
    <location>
        <begin position="151"/>
        <end position="283"/>
    </location>
</feature>
<feature type="transmembrane region" description="Helical" evidence="3">
    <location>
        <begin position="182"/>
        <end position="199"/>
    </location>
</feature>
<comment type="similarity">
    <text evidence="2">Belongs to the EamA transporter family.</text>
</comment>
<gene>
    <name evidence="5" type="ORF">HNQ44_001047</name>
</gene>
<evidence type="ECO:0000256" key="1">
    <source>
        <dbReference type="ARBA" id="ARBA00004127"/>
    </source>
</evidence>
<feature type="transmembrane region" description="Helical" evidence="3">
    <location>
        <begin position="124"/>
        <end position="140"/>
    </location>
</feature>
<feature type="transmembrane region" description="Helical" evidence="3">
    <location>
        <begin position="7"/>
        <end position="28"/>
    </location>
</feature>
<feature type="domain" description="EamA" evidence="4">
    <location>
        <begin position="8"/>
        <end position="136"/>
    </location>
</feature>
<feature type="transmembrane region" description="Helical" evidence="3">
    <location>
        <begin position="92"/>
        <end position="112"/>
    </location>
</feature>
<keyword evidence="3" id="KW-0472">Membrane</keyword>
<dbReference type="AlphaFoldDB" id="A0A7W8CQC6"/>
<evidence type="ECO:0000256" key="2">
    <source>
        <dbReference type="ARBA" id="ARBA00007362"/>
    </source>
</evidence>
<protein>
    <submittedName>
        <fullName evidence="5">Drug/metabolite transporter (DMT)-like permease</fullName>
    </submittedName>
</protein>
<feature type="transmembrane region" description="Helical" evidence="3">
    <location>
        <begin position="211"/>
        <end position="230"/>
    </location>
</feature>
<organism evidence="5 6">
    <name type="scientific">Planococcus koreensis</name>
    <dbReference type="NCBI Taxonomy" id="112331"/>
    <lineage>
        <taxon>Bacteria</taxon>
        <taxon>Bacillati</taxon>
        <taxon>Bacillota</taxon>
        <taxon>Bacilli</taxon>
        <taxon>Bacillales</taxon>
        <taxon>Caryophanaceae</taxon>
        <taxon>Planococcus</taxon>
    </lineage>
</organism>
<name>A0A7W8CQC6_9BACL</name>
<keyword evidence="6" id="KW-1185">Reference proteome</keyword>
<accession>A0A7W8CQC6</accession>
<dbReference type="RefSeq" id="WP_175580264.1">
    <property type="nucleotide sequence ID" value="NZ_JACHHE010000002.1"/>
</dbReference>
<dbReference type="EMBL" id="JACHHE010000002">
    <property type="protein sequence ID" value="MBB5179623.1"/>
    <property type="molecule type" value="Genomic_DNA"/>
</dbReference>
<comment type="caution">
    <text evidence="5">The sequence shown here is derived from an EMBL/GenBank/DDBJ whole genome shotgun (WGS) entry which is preliminary data.</text>
</comment>
<keyword evidence="3" id="KW-1133">Transmembrane helix</keyword>
<comment type="subcellular location">
    <subcellularLocation>
        <location evidence="1">Endomembrane system</location>
        <topology evidence="1">Multi-pass membrane protein</topology>
    </subcellularLocation>
</comment>
<feature type="transmembrane region" description="Helical" evidence="3">
    <location>
        <begin position="268"/>
        <end position="287"/>
    </location>
</feature>
<dbReference type="PANTHER" id="PTHR22911">
    <property type="entry name" value="ACYL-MALONYL CONDENSING ENZYME-RELATED"/>
    <property type="match status" value="1"/>
</dbReference>
<feature type="transmembrane region" description="Helical" evidence="3">
    <location>
        <begin position="242"/>
        <end position="262"/>
    </location>
</feature>
<feature type="transmembrane region" description="Helical" evidence="3">
    <location>
        <begin position="68"/>
        <end position="86"/>
    </location>
</feature>
<evidence type="ECO:0000259" key="4">
    <source>
        <dbReference type="Pfam" id="PF00892"/>
    </source>
</evidence>
<feature type="transmembrane region" description="Helical" evidence="3">
    <location>
        <begin position="152"/>
        <end position="170"/>
    </location>
</feature>
<reference evidence="5 6" key="1">
    <citation type="submission" date="2020-08" db="EMBL/GenBank/DDBJ databases">
        <title>Genomic Encyclopedia of Type Strains, Phase IV (KMG-IV): sequencing the most valuable type-strain genomes for metagenomic binning, comparative biology and taxonomic classification.</title>
        <authorList>
            <person name="Goeker M."/>
        </authorList>
    </citation>
    <scope>NUCLEOTIDE SEQUENCE [LARGE SCALE GENOMIC DNA]</scope>
    <source>
        <strain evidence="5 6">DSM 15895</strain>
    </source>
</reference>
<dbReference type="Proteomes" id="UP000525923">
    <property type="component" value="Unassembled WGS sequence"/>
</dbReference>
<keyword evidence="3" id="KW-0812">Transmembrane</keyword>